<name>A0A0V1B4T8_TRISP</name>
<evidence type="ECO:0000313" key="3">
    <source>
        <dbReference type="Proteomes" id="UP000054776"/>
    </source>
</evidence>
<feature type="transmembrane region" description="Helical" evidence="1">
    <location>
        <begin position="101"/>
        <end position="121"/>
    </location>
</feature>
<organism evidence="2 3">
    <name type="scientific">Trichinella spiralis</name>
    <name type="common">Trichina worm</name>
    <dbReference type="NCBI Taxonomy" id="6334"/>
    <lineage>
        <taxon>Eukaryota</taxon>
        <taxon>Metazoa</taxon>
        <taxon>Ecdysozoa</taxon>
        <taxon>Nematoda</taxon>
        <taxon>Enoplea</taxon>
        <taxon>Dorylaimia</taxon>
        <taxon>Trichinellida</taxon>
        <taxon>Trichinellidae</taxon>
        <taxon>Trichinella</taxon>
    </lineage>
</organism>
<dbReference type="Proteomes" id="UP000054776">
    <property type="component" value="Unassembled WGS sequence"/>
</dbReference>
<evidence type="ECO:0000313" key="2">
    <source>
        <dbReference type="EMBL" id="KRY31953.1"/>
    </source>
</evidence>
<accession>A0A0V1B4T8</accession>
<sequence length="170" mass="18865">MEIKLSKCNSKNKHIPHFATVTDKCLIHLELSTFTQNKQNMQIKKESLGGYVTGLQITNASIEFIPDTTVHAGCVAVLKKPNNQLAECEIEKYNSTNSKIIVGKLCFLGFSSVLWLLQIFVPPTATITTVGVVYCETNCSVNFSTTSTYVEMVDSASLNNNNNHNYKHKS</sequence>
<dbReference type="AlphaFoldDB" id="A0A0V1B4T8"/>
<evidence type="ECO:0000256" key="1">
    <source>
        <dbReference type="SAM" id="Phobius"/>
    </source>
</evidence>
<reference evidence="2 3" key="1">
    <citation type="submission" date="2015-01" db="EMBL/GenBank/DDBJ databases">
        <title>Evolution of Trichinella species and genotypes.</title>
        <authorList>
            <person name="Korhonen P.K."/>
            <person name="Edoardo P."/>
            <person name="Giuseppe L.R."/>
            <person name="Gasser R.B."/>
        </authorList>
    </citation>
    <scope>NUCLEOTIDE SEQUENCE [LARGE SCALE GENOMIC DNA]</scope>
    <source>
        <strain evidence="2">ISS3</strain>
    </source>
</reference>
<proteinExistence type="predicted"/>
<gene>
    <name evidence="2" type="ORF">T01_15702</name>
</gene>
<keyword evidence="1" id="KW-0812">Transmembrane</keyword>
<keyword evidence="1" id="KW-1133">Transmembrane helix</keyword>
<comment type="caution">
    <text evidence="2">The sequence shown here is derived from an EMBL/GenBank/DDBJ whole genome shotgun (WGS) entry which is preliminary data.</text>
</comment>
<dbReference type="InParanoid" id="A0A0V1B4T8"/>
<keyword evidence="1" id="KW-0472">Membrane</keyword>
<keyword evidence="3" id="KW-1185">Reference proteome</keyword>
<protein>
    <submittedName>
        <fullName evidence="2">Uncharacterized protein</fullName>
    </submittedName>
</protein>
<dbReference type="EMBL" id="JYDH01000108">
    <property type="protein sequence ID" value="KRY31953.1"/>
    <property type="molecule type" value="Genomic_DNA"/>
</dbReference>